<name>A0A9E2SA97_9BACT</name>
<keyword evidence="1" id="KW-0732">Signal</keyword>
<proteinExistence type="predicted"/>
<accession>A0A9E2SA97</accession>
<dbReference type="AlphaFoldDB" id="A0A9E2SA97"/>
<dbReference type="Proteomes" id="UP000812270">
    <property type="component" value="Unassembled WGS sequence"/>
</dbReference>
<reference evidence="2" key="1">
    <citation type="submission" date="2021-06" db="EMBL/GenBank/DDBJ databases">
        <authorList>
            <person name="Huq M.A."/>
        </authorList>
    </citation>
    <scope>NUCLEOTIDE SEQUENCE</scope>
    <source>
        <strain evidence="2">MAH-26</strain>
    </source>
</reference>
<evidence type="ECO:0000313" key="2">
    <source>
        <dbReference type="EMBL" id="MBV4357594.1"/>
    </source>
</evidence>
<dbReference type="RefSeq" id="WP_217791248.1">
    <property type="nucleotide sequence ID" value="NZ_JAHSPG010000006.1"/>
</dbReference>
<feature type="chain" id="PRO_5038934428" description="Alpha/beta hydrolase" evidence="1">
    <location>
        <begin position="22"/>
        <end position="301"/>
    </location>
</feature>
<feature type="signal peptide" evidence="1">
    <location>
        <begin position="1"/>
        <end position="21"/>
    </location>
</feature>
<organism evidence="2 3">
    <name type="scientific">Pinibacter aurantiacus</name>
    <dbReference type="NCBI Taxonomy" id="2851599"/>
    <lineage>
        <taxon>Bacteria</taxon>
        <taxon>Pseudomonadati</taxon>
        <taxon>Bacteroidota</taxon>
        <taxon>Chitinophagia</taxon>
        <taxon>Chitinophagales</taxon>
        <taxon>Chitinophagaceae</taxon>
        <taxon>Pinibacter</taxon>
    </lineage>
</organism>
<evidence type="ECO:0008006" key="4">
    <source>
        <dbReference type="Google" id="ProtNLM"/>
    </source>
</evidence>
<keyword evidence="3" id="KW-1185">Reference proteome</keyword>
<evidence type="ECO:0000256" key="1">
    <source>
        <dbReference type="SAM" id="SignalP"/>
    </source>
</evidence>
<protein>
    <recommendedName>
        <fullName evidence="4">Alpha/beta hydrolase</fullName>
    </recommendedName>
</protein>
<dbReference type="EMBL" id="JAHSPG010000006">
    <property type="protein sequence ID" value="MBV4357594.1"/>
    <property type="molecule type" value="Genomic_DNA"/>
</dbReference>
<gene>
    <name evidence="2" type="ORF">KTO63_10575</name>
</gene>
<sequence length="301" mass="33664">MIRVLTIVFLNLLIGTASLCAQTIKTGNGKVNNENFSYSYIEPAQDIKGILILLPGWGESTKSIFEKTKLPSLLLEKGFVTIVPQLHQTLFADDFTIAELNEITRIQSERYHSDHLHLIVGGLSAGGAIAIGYAEHVLSLDTAHHLKAVFAIDPPLDLTRMYRSAENKINYDCKNKLIKKEGDFIKKYLLGALKGTPEDNPENYAKHSAFLATAADGGNAKFLKNIPVRLYSEPDIDFVRNKYCDKLQFDDINAFDLEKLNTFLSGINKGAEYITTKGKGFHTWNILEPNDCADWILRVEN</sequence>
<evidence type="ECO:0000313" key="3">
    <source>
        <dbReference type="Proteomes" id="UP000812270"/>
    </source>
</evidence>
<comment type="caution">
    <text evidence="2">The sequence shown here is derived from an EMBL/GenBank/DDBJ whole genome shotgun (WGS) entry which is preliminary data.</text>
</comment>